<evidence type="ECO:0000259" key="4">
    <source>
        <dbReference type="PROSITE" id="PS01124"/>
    </source>
</evidence>
<dbReference type="Pfam" id="PF02311">
    <property type="entry name" value="AraC_binding"/>
    <property type="match status" value="1"/>
</dbReference>
<evidence type="ECO:0000256" key="2">
    <source>
        <dbReference type="ARBA" id="ARBA00023125"/>
    </source>
</evidence>
<organism evidence="5 6">
    <name type="scientific">Clostridium neuense</name>
    <dbReference type="NCBI Taxonomy" id="1728934"/>
    <lineage>
        <taxon>Bacteria</taxon>
        <taxon>Bacillati</taxon>
        <taxon>Bacillota</taxon>
        <taxon>Clostridia</taxon>
        <taxon>Eubacteriales</taxon>
        <taxon>Clostridiaceae</taxon>
        <taxon>Clostridium</taxon>
    </lineage>
</organism>
<dbReference type="SUPFAM" id="SSF51215">
    <property type="entry name" value="Regulatory protein AraC"/>
    <property type="match status" value="1"/>
</dbReference>
<evidence type="ECO:0000313" key="6">
    <source>
        <dbReference type="Proteomes" id="UP001623592"/>
    </source>
</evidence>
<dbReference type="Proteomes" id="UP001623592">
    <property type="component" value="Unassembled WGS sequence"/>
</dbReference>
<dbReference type="Pfam" id="PF12833">
    <property type="entry name" value="HTH_18"/>
    <property type="match status" value="1"/>
</dbReference>
<dbReference type="EMBL" id="JBJIAA010000027">
    <property type="protein sequence ID" value="MFL0253168.1"/>
    <property type="molecule type" value="Genomic_DNA"/>
</dbReference>
<comment type="caution">
    <text evidence="5">The sequence shown here is derived from an EMBL/GenBank/DDBJ whole genome shotgun (WGS) entry which is preliminary data.</text>
</comment>
<keyword evidence="6" id="KW-1185">Reference proteome</keyword>
<feature type="domain" description="HTH araC/xylS-type" evidence="4">
    <location>
        <begin position="181"/>
        <end position="277"/>
    </location>
</feature>
<keyword evidence="2" id="KW-0238">DNA-binding</keyword>
<dbReference type="InterPro" id="IPR018062">
    <property type="entry name" value="HTH_AraC-typ_CS"/>
</dbReference>
<evidence type="ECO:0000313" key="5">
    <source>
        <dbReference type="EMBL" id="MFL0253168.1"/>
    </source>
</evidence>
<sequence>MNPYLQTKLYSSELAVKLYCLENCSNMPHWHIDVEIILVTEGSIKVGINDDSRILNKGDMAIFGSTDIHYLDSTNMSSKINMIIFRPDIVSNSFGWPETFKLNTPFINEHVINKIKLENYKKIADIFHSIVNEMKEKETAYDLCIKGKLIELCAFALRYLPISSIDKTKKGNRLPDINRIKNAMKFIEDNYANNITLNDISQRVHFSACYFSRMFKKFTGTNFATYLSEVRVENAEFLIKTTSKTIAEIAFECGFNSVRTFNRVFKKIKGYTPSSLD</sequence>
<dbReference type="InterPro" id="IPR020449">
    <property type="entry name" value="Tscrpt_reg_AraC-type_HTH"/>
</dbReference>
<dbReference type="InterPro" id="IPR018060">
    <property type="entry name" value="HTH_AraC"/>
</dbReference>
<dbReference type="PROSITE" id="PS01124">
    <property type="entry name" value="HTH_ARAC_FAMILY_2"/>
    <property type="match status" value="1"/>
</dbReference>
<dbReference type="InterPro" id="IPR009057">
    <property type="entry name" value="Homeodomain-like_sf"/>
</dbReference>
<reference evidence="5 6" key="1">
    <citation type="submission" date="2024-11" db="EMBL/GenBank/DDBJ databases">
        <authorList>
            <person name="Heng Y.C."/>
            <person name="Lim A.C.H."/>
            <person name="Lee J.K.Y."/>
            <person name="Kittelmann S."/>
        </authorList>
    </citation>
    <scope>NUCLEOTIDE SEQUENCE [LARGE SCALE GENOMIC DNA]</scope>
    <source>
        <strain evidence="5 6">WILCCON 0114</strain>
    </source>
</reference>
<dbReference type="Gene3D" id="1.10.10.60">
    <property type="entry name" value="Homeodomain-like"/>
    <property type="match status" value="2"/>
</dbReference>
<dbReference type="PRINTS" id="PR00032">
    <property type="entry name" value="HTHARAC"/>
</dbReference>
<gene>
    <name evidence="5" type="ORF">ACJDT4_22440</name>
</gene>
<dbReference type="InterPro" id="IPR037923">
    <property type="entry name" value="HTH-like"/>
</dbReference>
<keyword evidence="3" id="KW-0804">Transcription</keyword>
<dbReference type="PANTHER" id="PTHR43280">
    <property type="entry name" value="ARAC-FAMILY TRANSCRIPTIONAL REGULATOR"/>
    <property type="match status" value="1"/>
</dbReference>
<keyword evidence="1" id="KW-0805">Transcription regulation</keyword>
<dbReference type="PROSITE" id="PS00041">
    <property type="entry name" value="HTH_ARAC_FAMILY_1"/>
    <property type="match status" value="1"/>
</dbReference>
<dbReference type="InterPro" id="IPR003313">
    <property type="entry name" value="AraC-bd"/>
</dbReference>
<dbReference type="RefSeq" id="WP_406789835.1">
    <property type="nucleotide sequence ID" value="NZ_JBJIAA010000027.1"/>
</dbReference>
<evidence type="ECO:0000256" key="1">
    <source>
        <dbReference type="ARBA" id="ARBA00023015"/>
    </source>
</evidence>
<name>A0ABW8TLM9_9CLOT</name>
<dbReference type="SMART" id="SM00342">
    <property type="entry name" value="HTH_ARAC"/>
    <property type="match status" value="1"/>
</dbReference>
<dbReference type="PANTHER" id="PTHR43280:SF28">
    <property type="entry name" value="HTH-TYPE TRANSCRIPTIONAL ACTIVATOR RHAS"/>
    <property type="match status" value="1"/>
</dbReference>
<dbReference type="InterPro" id="IPR014710">
    <property type="entry name" value="RmlC-like_jellyroll"/>
</dbReference>
<accession>A0ABW8TLM9</accession>
<evidence type="ECO:0000256" key="3">
    <source>
        <dbReference type="ARBA" id="ARBA00023163"/>
    </source>
</evidence>
<dbReference type="SUPFAM" id="SSF46689">
    <property type="entry name" value="Homeodomain-like"/>
    <property type="match status" value="2"/>
</dbReference>
<protein>
    <submittedName>
        <fullName evidence="5">AraC family transcriptional regulator</fullName>
    </submittedName>
</protein>
<dbReference type="Gene3D" id="2.60.120.10">
    <property type="entry name" value="Jelly Rolls"/>
    <property type="match status" value="1"/>
</dbReference>
<proteinExistence type="predicted"/>